<evidence type="ECO:0000313" key="2">
    <source>
        <dbReference type="Proteomes" id="UP000021816"/>
    </source>
</evidence>
<dbReference type="AlphaFoldDB" id="A0A011NSZ5"/>
<reference evidence="1 2" key="1">
    <citation type="submission" date="2014-02" db="EMBL/GenBank/DDBJ databases">
        <title>Expanding our view of genomic diversity in Candidatus Accumulibacter clades.</title>
        <authorList>
            <person name="Skennerton C.T."/>
            <person name="Barr J.J."/>
            <person name="Slater F.R."/>
            <person name="Bond P.L."/>
            <person name="Tyson G.W."/>
        </authorList>
    </citation>
    <scope>NUCLEOTIDE SEQUENCE [LARGE SCALE GENOMIC DNA]</scope>
    <source>
        <strain evidence="2">BA-92</strain>
    </source>
</reference>
<gene>
    <name evidence="1" type="ORF">AW10_03063</name>
</gene>
<evidence type="ECO:0000313" key="1">
    <source>
        <dbReference type="EMBL" id="EXI78456.1"/>
    </source>
</evidence>
<accession>A0A011NSZ5</accession>
<dbReference type="STRING" id="1454003.AW10_03063"/>
<dbReference type="EMBL" id="JEMX01000071">
    <property type="protein sequence ID" value="EXI78456.1"/>
    <property type="molecule type" value="Genomic_DNA"/>
</dbReference>
<protein>
    <submittedName>
        <fullName evidence="1">Uncharacterized protein</fullName>
    </submittedName>
</protein>
<proteinExistence type="predicted"/>
<name>A0A011NSZ5_9PROT</name>
<comment type="caution">
    <text evidence="1">The sequence shown here is derived from an EMBL/GenBank/DDBJ whole genome shotgun (WGS) entry which is preliminary data.</text>
</comment>
<organism evidence="1 2">
    <name type="scientific">Candidatus Accumulibacter appositus</name>
    <dbReference type="NCBI Taxonomy" id="1454003"/>
    <lineage>
        <taxon>Bacteria</taxon>
        <taxon>Pseudomonadati</taxon>
        <taxon>Pseudomonadota</taxon>
        <taxon>Betaproteobacteria</taxon>
        <taxon>Candidatus Accumulibacter</taxon>
    </lineage>
</organism>
<dbReference type="PATRIC" id="fig|1454003.3.peg.3118"/>
<dbReference type="Proteomes" id="UP000021816">
    <property type="component" value="Unassembled WGS sequence"/>
</dbReference>
<sequence>MTSLARRAHPAQLYFPALARSEHDSPLDALIAACVPRPEAMDLVAASWAARDSNCLLAFLDGGRAIAVLRTPAGRWATCNAFLDHLYASSQDAHRRLEKRCKRHRQAYVVSLPVGRIDHATLGKLLADVADGDANSVRRTTPKTLVGTDQQN</sequence>